<comment type="caution">
    <text evidence="12">The sequence shown here is derived from an EMBL/GenBank/DDBJ whole genome shotgun (WGS) entry which is preliminary data.</text>
</comment>
<evidence type="ECO:0000259" key="11">
    <source>
        <dbReference type="Pfam" id="PF02463"/>
    </source>
</evidence>
<evidence type="ECO:0000256" key="10">
    <source>
        <dbReference type="SAM" id="Coils"/>
    </source>
</evidence>
<evidence type="ECO:0000256" key="1">
    <source>
        <dbReference type="ARBA" id="ARBA00003618"/>
    </source>
</evidence>
<dbReference type="Gene3D" id="3.40.50.300">
    <property type="entry name" value="P-loop containing nucleotide triphosphate hydrolases"/>
    <property type="match status" value="2"/>
</dbReference>
<proteinExistence type="inferred from homology"/>
<dbReference type="SUPFAM" id="SSF52540">
    <property type="entry name" value="P-loop containing nucleoside triphosphate hydrolases"/>
    <property type="match status" value="1"/>
</dbReference>
<dbReference type="InterPro" id="IPR004604">
    <property type="entry name" value="DNA_recomb/repair_RecN"/>
</dbReference>
<keyword evidence="13" id="KW-1185">Reference proteome</keyword>
<dbReference type="PANTHER" id="PTHR11059:SF0">
    <property type="entry name" value="DNA REPAIR PROTEIN RECN"/>
    <property type="match status" value="1"/>
</dbReference>
<evidence type="ECO:0000256" key="3">
    <source>
        <dbReference type="ARBA" id="ARBA00021315"/>
    </source>
</evidence>
<sequence>MINHLSIKNFAIIEDAEINFNKGLNIITGESGSGKSVVVEAMSLALGCRADSSYIRTGAEKAVIQMVAEYLHTEYVITRELSTNGKNICKINGEIVSLSQLQELTGKIADIHGQYDNQSLLDSSRHLDLVDKYEKNTIAPYKSKVSELYNSYREITARINKRQETLNELNRKKELMEFEYNEIISADLMPGEDADLTERLTEEKNKEKIYRGFEEAYNLCSGEESSILSHVNAIQSSLKDIKDISKDAAELEYEFSDIYYRLDDIISRVRRSKDRLSYSSDSLDDILGRLDTINFLKRKYGNTIDDILNYADKLKSEIGKIDNLDSDISSMLIEQERIGEMLKRTTDQLSELRKRSAASLEEKIQKELSDLKFDNAKVSIEITRMDKYTANGIDRAEFLISTNVGEPLKPLSKIASGGEMSRIMLAFKNIIGEYDGIGTMIFDEIDNGISGQTASVVGKKLLDISEKHQIISITHLPQIAALGNNNYKIIKESYGFTTNATIKHLTEHEKVEEIARLLSGDSITDVALENAKALINY</sequence>
<evidence type="ECO:0000256" key="2">
    <source>
        <dbReference type="ARBA" id="ARBA00009441"/>
    </source>
</evidence>
<organism evidence="12 13">
    <name type="scientific">Gallibacter intestinalis</name>
    <dbReference type="NCBI Taxonomy" id="2779356"/>
    <lineage>
        <taxon>Bacteria</taxon>
        <taxon>Bacillati</taxon>
        <taxon>Bacillota</taxon>
        <taxon>Clostridia</taxon>
        <taxon>Eubacteriales</taxon>
        <taxon>Eubacteriaceae</taxon>
        <taxon>Gallibacter</taxon>
    </lineage>
</organism>
<dbReference type="PIRSF" id="PIRSF003128">
    <property type="entry name" value="RecN"/>
    <property type="match status" value="1"/>
</dbReference>
<feature type="coiled-coil region" evidence="10">
    <location>
        <begin position="152"/>
        <end position="179"/>
    </location>
</feature>
<feature type="domain" description="RecF/RecN/SMC N-terminal" evidence="11">
    <location>
        <begin position="1"/>
        <end position="494"/>
    </location>
</feature>
<dbReference type="NCBIfam" id="TIGR00634">
    <property type="entry name" value="recN"/>
    <property type="match status" value="1"/>
</dbReference>
<evidence type="ECO:0000313" key="12">
    <source>
        <dbReference type="EMBL" id="MBE5035932.1"/>
    </source>
</evidence>
<dbReference type="InterPro" id="IPR027417">
    <property type="entry name" value="P-loop_NTPase"/>
</dbReference>
<evidence type="ECO:0000256" key="5">
    <source>
        <dbReference type="ARBA" id="ARBA00022763"/>
    </source>
</evidence>
<name>A0ABR9QYH1_9FIRM</name>
<comment type="similarity">
    <text evidence="2 9">Belongs to the RecN family.</text>
</comment>
<protein>
    <recommendedName>
        <fullName evidence="3 9">DNA repair protein RecN</fullName>
    </recommendedName>
    <alternativeName>
        <fullName evidence="8 9">Recombination protein N</fullName>
    </alternativeName>
</protein>
<evidence type="ECO:0000256" key="7">
    <source>
        <dbReference type="ARBA" id="ARBA00023204"/>
    </source>
</evidence>
<evidence type="ECO:0000256" key="4">
    <source>
        <dbReference type="ARBA" id="ARBA00022741"/>
    </source>
</evidence>
<dbReference type="EMBL" id="JADCKA010000011">
    <property type="protein sequence ID" value="MBE5035932.1"/>
    <property type="molecule type" value="Genomic_DNA"/>
</dbReference>
<dbReference type="CDD" id="cd03241">
    <property type="entry name" value="ABC_RecN"/>
    <property type="match status" value="2"/>
</dbReference>
<keyword evidence="7 9" id="KW-0234">DNA repair</keyword>
<dbReference type="Pfam" id="PF02463">
    <property type="entry name" value="SMC_N"/>
    <property type="match status" value="1"/>
</dbReference>
<reference evidence="12 13" key="1">
    <citation type="submission" date="2020-10" db="EMBL/GenBank/DDBJ databases">
        <title>ChiBAC.</title>
        <authorList>
            <person name="Zenner C."/>
            <person name="Hitch T.C.A."/>
            <person name="Clavel T."/>
        </authorList>
    </citation>
    <scope>NUCLEOTIDE SEQUENCE [LARGE SCALE GENOMIC DNA]</scope>
    <source>
        <strain evidence="12 13">DSM 108706</strain>
    </source>
</reference>
<evidence type="ECO:0000256" key="6">
    <source>
        <dbReference type="ARBA" id="ARBA00022840"/>
    </source>
</evidence>
<evidence type="ECO:0000256" key="9">
    <source>
        <dbReference type="PIRNR" id="PIRNR003128"/>
    </source>
</evidence>
<keyword evidence="6" id="KW-0067">ATP-binding</keyword>
<dbReference type="InterPro" id="IPR003395">
    <property type="entry name" value="RecF/RecN/SMC_N"/>
</dbReference>
<accession>A0ABR9QYH1</accession>
<gene>
    <name evidence="12" type="primary">recN</name>
    <name evidence="12" type="ORF">INF20_06560</name>
</gene>
<evidence type="ECO:0000256" key="8">
    <source>
        <dbReference type="ARBA" id="ARBA00033408"/>
    </source>
</evidence>
<keyword evidence="4" id="KW-0547">Nucleotide-binding</keyword>
<keyword evidence="10" id="KW-0175">Coiled coil</keyword>
<dbReference type="Proteomes" id="UP001516588">
    <property type="component" value="Unassembled WGS sequence"/>
</dbReference>
<dbReference type="PANTHER" id="PTHR11059">
    <property type="entry name" value="DNA REPAIR PROTEIN RECN"/>
    <property type="match status" value="1"/>
</dbReference>
<dbReference type="RefSeq" id="WP_226385580.1">
    <property type="nucleotide sequence ID" value="NZ_JADCKA010000011.1"/>
</dbReference>
<comment type="function">
    <text evidence="1 9">May be involved in recombinational repair of damaged DNA.</text>
</comment>
<evidence type="ECO:0000313" key="13">
    <source>
        <dbReference type="Proteomes" id="UP001516588"/>
    </source>
</evidence>
<keyword evidence="5 9" id="KW-0227">DNA damage</keyword>